<dbReference type="AlphaFoldDB" id="A0A1Y2A1C9"/>
<dbReference type="Proteomes" id="UP000193144">
    <property type="component" value="Unassembled WGS sequence"/>
</dbReference>
<protein>
    <submittedName>
        <fullName evidence="2">Uncharacterized protein</fullName>
    </submittedName>
</protein>
<feature type="region of interest" description="Disordered" evidence="1">
    <location>
        <begin position="163"/>
        <end position="230"/>
    </location>
</feature>
<organism evidence="2 3">
    <name type="scientific">Clohesyomyces aquaticus</name>
    <dbReference type="NCBI Taxonomy" id="1231657"/>
    <lineage>
        <taxon>Eukaryota</taxon>
        <taxon>Fungi</taxon>
        <taxon>Dikarya</taxon>
        <taxon>Ascomycota</taxon>
        <taxon>Pezizomycotina</taxon>
        <taxon>Dothideomycetes</taxon>
        <taxon>Pleosporomycetidae</taxon>
        <taxon>Pleosporales</taxon>
        <taxon>Lindgomycetaceae</taxon>
        <taxon>Clohesyomyces</taxon>
    </lineage>
</organism>
<dbReference type="EMBL" id="MCFA01000019">
    <property type="protein sequence ID" value="ORY16319.1"/>
    <property type="molecule type" value="Genomic_DNA"/>
</dbReference>
<sequence length="230" mass="25940">MSFEQYLATHDGDLADFILPVHRRSSIARKVKELRFQSDLDGMTRSGIYELFFGEAPFRILKNENLNMSKLPELPHSLSSIREDVLLSLRTLEAEDDVDLSFYVPIVAACFAAACPNISVIEIPHDWSAFFPRTMFPSVPGVWVADQPGVHGGEGMDDPYFEDDGYWSSDEDDADGWLEMGDKDGDEQDDEEWTIDYDADSSEDSDWEMTDVEGPFELTETGFCTSCDSD</sequence>
<evidence type="ECO:0000256" key="1">
    <source>
        <dbReference type="SAM" id="MobiDB-lite"/>
    </source>
</evidence>
<reference evidence="2 3" key="1">
    <citation type="submission" date="2016-07" db="EMBL/GenBank/DDBJ databases">
        <title>Pervasive Adenine N6-methylation of Active Genes in Fungi.</title>
        <authorList>
            <consortium name="DOE Joint Genome Institute"/>
            <person name="Mondo S.J."/>
            <person name="Dannebaum R.O."/>
            <person name="Kuo R.C."/>
            <person name="Labutti K."/>
            <person name="Haridas S."/>
            <person name="Kuo A."/>
            <person name="Salamov A."/>
            <person name="Ahrendt S.R."/>
            <person name="Lipzen A."/>
            <person name="Sullivan W."/>
            <person name="Andreopoulos W.B."/>
            <person name="Clum A."/>
            <person name="Lindquist E."/>
            <person name="Daum C."/>
            <person name="Ramamoorthy G.K."/>
            <person name="Gryganskyi A."/>
            <person name="Culley D."/>
            <person name="Magnuson J.K."/>
            <person name="James T.Y."/>
            <person name="O'Malley M.A."/>
            <person name="Stajich J.E."/>
            <person name="Spatafora J.W."/>
            <person name="Visel A."/>
            <person name="Grigoriev I.V."/>
        </authorList>
    </citation>
    <scope>NUCLEOTIDE SEQUENCE [LARGE SCALE GENOMIC DNA]</scope>
    <source>
        <strain evidence="2 3">CBS 115471</strain>
    </source>
</reference>
<evidence type="ECO:0000313" key="2">
    <source>
        <dbReference type="EMBL" id="ORY16319.1"/>
    </source>
</evidence>
<comment type="caution">
    <text evidence="2">The sequence shown here is derived from an EMBL/GenBank/DDBJ whole genome shotgun (WGS) entry which is preliminary data.</text>
</comment>
<name>A0A1Y2A1C9_9PLEO</name>
<proteinExistence type="predicted"/>
<keyword evidence="3" id="KW-1185">Reference proteome</keyword>
<gene>
    <name evidence="2" type="ORF">BCR34DRAFT_611667</name>
</gene>
<evidence type="ECO:0000313" key="3">
    <source>
        <dbReference type="Proteomes" id="UP000193144"/>
    </source>
</evidence>
<accession>A0A1Y2A1C9</accession>
<feature type="compositionally biased region" description="Acidic residues" evidence="1">
    <location>
        <begin position="163"/>
        <end position="176"/>
    </location>
</feature>
<feature type="compositionally biased region" description="Acidic residues" evidence="1">
    <location>
        <begin position="184"/>
        <end position="211"/>
    </location>
</feature>